<dbReference type="PROSITE" id="PS50016">
    <property type="entry name" value="ZF_PHD_2"/>
    <property type="match status" value="1"/>
</dbReference>
<evidence type="ECO:0000313" key="14">
    <source>
        <dbReference type="EMBL" id="SPD00279.1"/>
    </source>
</evidence>
<comment type="domain">
    <text evidence="11">The PHD-type zinc finger mediates the binding to H3K4me3.</text>
</comment>
<comment type="subcellular location">
    <subcellularLocation>
        <location evidence="1 11">Nucleus</location>
    </subcellularLocation>
</comment>
<dbReference type="GO" id="GO:0003712">
    <property type="term" value="F:transcription coregulator activity"/>
    <property type="evidence" value="ECO:0007669"/>
    <property type="project" value="TreeGrafter"/>
</dbReference>
<dbReference type="PANTHER" id="PTHR12321">
    <property type="entry name" value="CPG BINDING PROTEIN"/>
    <property type="match status" value="1"/>
</dbReference>
<comment type="function">
    <text evidence="11">Histone-binding component that specifically recognizes H3 tails trimethylated on 'Lys-4' (H3K4me3), which mark transcription start sites of virtually all active genes.</text>
</comment>
<keyword evidence="5 11" id="KW-0862">Zinc</keyword>
<proteinExistence type="inferred from homology"/>
<dbReference type="PANTHER" id="PTHR12321:SF177">
    <property type="entry name" value="PHD FINGER PROTEIN ALFIN-LIKE"/>
    <property type="match status" value="1"/>
</dbReference>
<dbReference type="GO" id="GO:0006355">
    <property type="term" value="P:regulation of DNA-templated transcription"/>
    <property type="evidence" value="ECO:0007669"/>
    <property type="project" value="UniProtKB-UniRule"/>
</dbReference>
<dbReference type="EMBL" id="OIVN01002068">
    <property type="protein sequence ID" value="SPD00279.1"/>
    <property type="molecule type" value="Genomic_DNA"/>
</dbReference>
<dbReference type="Pfam" id="PF00628">
    <property type="entry name" value="PHD"/>
    <property type="match status" value="1"/>
</dbReference>
<evidence type="ECO:0000256" key="3">
    <source>
        <dbReference type="ARBA" id="ARBA00022723"/>
    </source>
</evidence>
<evidence type="ECO:0000256" key="1">
    <source>
        <dbReference type="ARBA" id="ARBA00004123"/>
    </source>
</evidence>
<keyword evidence="8 11" id="KW-0804">Transcription</keyword>
<reference evidence="14" key="1">
    <citation type="submission" date="2018-02" db="EMBL/GenBank/DDBJ databases">
        <authorList>
            <person name="Cohen D.B."/>
            <person name="Kent A.D."/>
        </authorList>
    </citation>
    <scope>NUCLEOTIDE SEQUENCE</scope>
</reference>
<dbReference type="SMART" id="SM00249">
    <property type="entry name" value="PHD"/>
    <property type="match status" value="1"/>
</dbReference>
<accession>A0A2N9GLH5</accession>
<keyword evidence="7 11" id="KW-0805">Transcription regulation</keyword>
<dbReference type="InterPro" id="IPR001965">
    <property type="entry name" value="Znf_PHD"/>
</dbReference>
<gene>
    <name evidence="14" type="ORF">FSB_LOCUS28161</name>
</gene>
<dbReference type="InterPro" id="IPR021998">
    <property type="entry name" value="Alfin_N"/>
</dbReference>
<evidence type="ECO:0000256" key="5">
    <source>
        <dbReference type="ARBA" id="ARBA00022833"/>
    </source>
</evidence>
<dbReference type="GO" id="GO:0042393">
    <property type="term" value="F:histone binding"/>
    <property type="evidence" value="ECO:0007669"/>
    <property type="project" value="UniProtKB-UniRule"/>
</dbReference>
<evidence type="ECO:0000256" key="9">
    <source>
        <dbReference type="ARBA" id="ARBA00023242"/>
    </source>
</evidence>
<comment type="subunit">
    <text evidence="11">Interacts with H3K4me3 and to a lesser extent with H3K4me2.</text>
</comment>
<evidence type="ECO:0000256" key="4">
    <source>
        <dbReference type="ARBA" id="ARBA00022771"/>
    </source>
</evidence>
<evidence type="ECO:0000256" key="12">
    <source>
        <dbReference type="SAM" id="MobiDB-lite"/>
    </source>
</evidence>
<feature type="region of interest" description="Disordered" evidence="12">
    <location>
        <begin position="138"/>
        <end position="158"/>
    </location>
</feature>
<feature type="domain" description="PHD-type" evidence="13">
    <location>
        <begin position="165"/>
        <end position="217"/>
    </location>
</feature>
<evidence type="ECO:0000256" key="2">
    <source>
        <dbReference type="ARBA" id="ARBA00010445"/>
    </source>
</evidence>
<dbReference type="GO" id="GO:0006325">
    <property type="term" value="P:chromatin organization"/>
    <property type="evidence" value="ECO:0007669"/>
    <property type="project" value="UniProtKB-UniRule"/>
</dbReference>
<evidence type="ECO:0000256" key="11">
    <source>
        <dbReference type="RuleBase" id="RU369089"/>
    </source>
</evidence>
<evidence type="ECO:0000256" key="6">
    <source>
        <dbReference type="ARBA" id="ARBA00022853"/>
    </source>
</evidence>
<dbReference type="AlphaFoldDB" id="A0A2N9GLH5"/>
<evidence type="ECO:0000256" key="8">
    <source>
        <dbReference type="ARBA" id="ARBA00023163"/>
    </source>
</evidence>
<organism evidence="14">
    <name type="scientific">Fagus sylvatica</name>
    <name type="common">Beechnut</name>
    <dbReference type="NCBI Taxonomy" id="28930"/>
    <lineage>
        <taxon>Eukaryota</taxon>
        <taxon>Viridiplantae</taxon>
        <taxon>Streptophyta</taxon>
        <taxon>Embryophyta</taxon>
        <taxon>Tracheophyta</taxon>
        <taxon>Spermatophyta</taxon>
        <taxon>Magnoliopsida</taxon>
        <taxon>eudicotyledons</taxon>
        <taxon>Gunneridae</taxon>
        <taxon>Pentapetalae</taxon>
        <taxon>rosids</taxon>
        <taxon>fabids</taxon>
        <taxon>Fagales</taxon>
        <taxon>Fagaceae</taxon>
        <taxon>Fagus</taxon>
    </lineage>
</organism>
<dbReference type="PROSITE" id="PS01359">
    <property type="entry name" value="ZF_PHD_1"/>
    <property type="match status" value="1"/>
</dbReference>
<dbReference type="GO" id="GO:0008270">
    <property type="term" value="F:zinc ion binding"/>
    <property type="evidence" value="ECO:0007669"/>
    <property type="project" value="UniProtKB-KW"/>
</dbReference>
<dbReference type="InterPro" id="IPR019786">
    <property type="entry name" value="Zinc_finger_PHD-type_CS"/>
</dbReference>
<comment type="similarity">
    <text evidence="2 11">Belongs to the Alfin family.</text>
</comment>
<dbReference type="InterPro" id="IPR019787">
    <property type="entry name" value="Znf_PHD-finger"/>
</dbReference>
<keyword evidence="9 11" id="KW-0539">Nucleus</keyword>
<dbReference type="Pfam" id="PF12165">
    <property type="entry name" value="Alfin"/>
    <property type="match status" value="1"/>
</dbReference>
<dbReference type="InterPro" id="IPR013083">
    <property type="entry name" value="Znf_RING/FYVE/PHD"/>
</dbReference>
<keyword evidence="4 10" id="KW-0863">Zinc-finger</keyword>
<dbReference type="SUPFAM" id="SSF57903">
    <property type="entry name" value="FYVE/PHD zinc finger"/>
    <property type="match status" value="1"/>
</dbReference>
<keyword evidence="6 11" id="KW-0156">Chromatin regulator</keyword>
<name>A0A2N9GLH5_FAGSY</name>
<dbReference type="FunFam" id="3.30.40.10:FF:000306">
    <property type="entry name" value="PHD finger alfin-like protein"/>
    <property type="match status" value="1"/>
</dbReference>
<evidence type="ECO:0000256" key="10">
    <source>
        <dbReference type="PROSITE-ProRule" id="PRU00146"/>
    </source>
</evidence>
<sequence>MASISSSPRTVEEIFKDYTARRTALLRALTYDVDEFYTLCDPEKENLCLYGHPNESWEVNLPAEEVPPELPEPALGINFARDGMKRTDWLSLVAVHSDCWLLSVAFYFGARLNRNERKRLFSLINDLPTVFEVVTGRKPTKDKPSVDGGSKSKNSTKRMKMSTVKPLCGSCGGNYNADEFWIGCDICEKWFHGKCVKITPAKAESIKQYKCPSCSTKRGRQ</sequence>
<evidence type="ECO:0000259" key="13">
    <source>
        <dbReference type="PROSITE" id="PS50016"/>
    </source>
</evidence>
<dbReference type="CDD" id="cd15613">
    <property type="entry name" value="PHD_AL_plant"/>
    <property type="match status" value="1"/>
</dbReference>
<protein>
    <recommendedName>
        <fullName evidence="11">PHD finger protein ALFIN-LIKE</fullName>
    </recommendedName>
</protein>
<dbReference type="Gene3D" id="3.30.40.10">
    <property type="entry name" value="Zinc/RING finger domain, C3HC4 (zinc finger)"/>
    <property type="match status" value="1"/>
</dbReference>
<dbReference type="InterPro" id="IPR045104">
    <property type="entry name" value="Alfin"/>
</dbReference>
<evidence type="ECO:0000256" key="7">
    <source>
        <dbReference type="ARBA" id="ARBA00023015"/>
    </source>
</evidence>
<dbReference type="GO" id="GO:0005634">
    <property type="term" value="C:nucleus"/>
    <property type="evidence" value="ECO:0007669"/>
    <property type="project" value="UniProtKB-SubCell"/>
</dbReference>
<dbReference type="InterPro" id="IPR044104">
    <property type="entry name" value="PHD_AL_plant"/>
</dbReference>
<keyword evidence="3 11" id="KW-0479">Metal-binding</keyword>
<dbReference type="InterPro" id="IPR011011">
    <property type="entry name" value="Znf_FYVE_PHD"/>
</dbReference>
<dbReference type="GO" id="GO:0000976">
    <property type="term" value="F:transcription cis-regulatory region binding"/>
    <property type="evidence" value="ECO:0007669"/>
    <property type="project" value="TreeGrafter"/>
</dbReference>